<dbReference type="EMBL" id="CAKASE010000054">
    <property type="protein sequence ID" value="CAG9565787.1"/>
    <property type="molecule type" value="Genomic_DNA"/>
</dbReference>
<keyword evidence="2" id="KW-1185">Reference proteome</keyword>
<proteinExistence type="predicted"/>
<protein>
    <submittedName>
        <fullName evidence="1">(African queen) hypothetical protein</fullName>
    </submittedName>
</protein>
<sequence>MIQRGAHGQGWLPSARVALTARGTPEQRPGLRDYHHTNRLMTPIQHADYRYVLYEHEKFDRAGTWSDWFLRAGSLWWTPGQILH</sequence>
<organism evidence="1 2">
    <name type="scientific">Danaus chrysippus</name>
    <name type="common">African queen</name>
    <dbReference type="NCBI Taxonomy" id="151541"/>
    <lineage>
        <taxon>Eukaryota</taxon>
        <taxon>Metazoa</taxon>
        <taxon>Ecdysozoa</taxon>
        <taxon>Arthropoda</taxon>
        <taxon>Hexapoda</taxon>
        <taxon>Insecta</taxon>
        <taxon>Pterygota</taxon>
        <taxon>Neoptera</taxon>
        <taxon>Endopterygota</taxon>
        <taxon>Lepidoptera</taxon>
        <taxon>Glossata</taxon>
        <taxon>Ditrysia</taxon>
        <taxon>Papilionoidea</taxon>
        <taxon>Nymphalidae</taxon>
        <taxon>Danainae</taxon>
        <taxon>Danaini</taxon>
        <taxon>Danaina</taxon>
        <taxon>Danaus</taxon>
        <taxon>Anosia</taxon>
    </lineage>
</organism>
<dbReference type="AlphaFoldDB" id="A0A8J2QR73"/>
<dbReference type="Proteomes" id="UP000789524">
    <property type="component" value="Unassembled WGS sequence"/>
</dbReference>
<name>A0A8J2QR73_9NEOP</name>
<evidence type="ECO:0000313" key="1">
    <source>
        <dbReference type="EMBL" id="CAG9565787.1"/>
    </source>
</evidence>
<dbReference type="OrthoDB" id="19653at2759"/>
<comment type="caution">
    <text evidence="1">The sequence shown here is derived from an EMBL/GenBank/DDBJ whole genome shotgun (WGS) entry which is preliminary data.</text>
</comment>
<evidence type="ECO:0000313" key="2">
    <source>
        <dbReference type="Proteomes" id="UP000789524"/>
    </source>
</evidence>
<reference evidence="1" key="1">
    <citation type="submission" date="2021-09" db="EMBL/GenBank/DDBJ databases">
        <authorList>
            <person name="Martin H S."/>
        </authorList>
    </citation>
    <scope>NUCLEOTIDE SEQUENCE</scope>
</reference>
<gene>
    <name evidence="1" type="ORF">DCHRY22_LOCUS6558</name>
</gene>
<accession>A0A8J2QR73</accession>